<evidence type="ECO:0000313" key="3">
    <source>
        <dbReference type="EMBL" id="BAP28139.1"/>
    </source>
</evidence>
<feature type="region of interest" description="Disordered" evidence="1">
    <location>
        <begin position="244"/>
        <end position="268"/>
    </location>
</feature>
<dbReference type="Gene3D" id="1.10.260.40">
    <property type="entry name" value="lambda repressor-like DNA-binding domains"/>
    <property type="match status" value="1"/>
</dbReference>
<dbReference type="GO" id="GO:0003677">
    <property type="term" value="F:DNA binding"/>
    <property type="evidence" value="ECO:0007669"/>
    <property type="project" value="InterPro"/>
</dbReference>
<accession>A0A077K9Z1</accession>
<evidence type="ECO:0000256" key="1">
    <source>
        <dbReference type="SAM" id="MobiDB-lite"/>
    </source>
</evidence>
<feature type="compositionally biased region" description="Basic residues" evidence="1">
    <location>
        <begin position="250"/>
        <end position="268"/>
    </location>
</feature>
<reference evidence="3 4" key="1">
    <citation type="submission" date="2014-08" db="EMBL/GenBank/DDBJ databases">
        <title>Characterization of a P2 like phage, RSY1, as a lysogenic conversion factor in Ralstonia solanacearum.</title>
        <authorList>
            <person name="Askora A."/>
            <person name="Kawasaki T."/>
            <person name="Fujie M."/>
            <person name="Yamada T."/>
        </authorList>
    </citation>
    <scope>NUCLEOTIDE SEQUENCE [LARGE SCALE GENOMIC DNA]</scope>
</reference>
<dbReference type="CDD" id="cd00093">
    <property type="entry name" value="HTH_XRE"/>
    <property type="match status" value="1"/>
</dbReference>
<evidence type="ECO:0000259" key="2">
    <source>
        <dbReference type="PROSITE" id="PS50943"/>
    </source>
</evidence>
<dbReference type="InterPro" id="IPR001387">
    <property type="entry name" value="Cro/C1-type_HTH"/>
</dbReference>
<dbReference type="PROSITE" id="PS50943">
    <property type="entry name" value="HTH_CROC1"/>
    <property type="match status" value="1"/>
</dbReference>
<dbReference type="SMART" id="SM00530">
    <property type="entry name" value="HTH_XRE"/>
    <property type="match status" value="1"/>
</dbReference>
<dbReference type="GeneID" id="20490217"/>
<dbReference type="Pfam" id="PF13560">
    <property type="entry name" value="HTH_31"/>
    <property type="match status" value="1"/>
</dbReference>
<dbReference type="RefSeq" id="YP_009067115.1">
    <property type="nucleotide sequence ID" value="NC_025115.1"/>
</dbReference>
<keyword evidence="4" id="KW-1185">Reference proteome</keyword>
<dbReference type="OrthoDB" id="24944at10239"/>
<dbReference type="KEGG" id="vg:20490217"/>
<name>A0A077K9Z1_9CAUD</name>
<dbReference type="EMBL" id="AB981169">
    <property type="protein sequence ID" value="BAP28139.1"/>
    <property type="molecule type" value="Genomic_DNA"/>
</dbReference>
<sequence length="268" mass="29311">MRWSRTLFGSGYMSVWLDVGESRSARNSVAAISSHGPNDQVAGHVGECPAFGQRSRLQVHQFFRTHVHKHTRARTVLAALLRRVVRGHGDMLVSQLDSYGLLHIPAIYQEDCMIVEDHSFGDRLEQERARLGLKKGEMAEAGSVSASAYGNYLRGERVPDLAALAAWANAGADPLFIATGSHLPSLLTPEEEMVLAGYRQLDARGRAGVLALIGGMRPAAEKKVKKTQAEMVFNGSVGDVKNIKGDYHETRHKTVPASNKKKRTDKGS</sequence>
<evidence type="ECO:0000313" key="4">
    <source>
        <dbReference type="Proteomes" id="UP000028670"/>
    </source>
</evidence>
<protein>
    <recommendedName>
        <fullName evidence="2">HTH cro/C1-type domain-containing protein</fullName>
    </recommendedName>
</protein>
<proteinExistence type="predicted"/>
<dbReference type="SUPFAM" id="SSF47413">
    <property type="entry name" value="lambda repressor-like DNA-binding domains"/>
    <property type="match status" value="1"/>
</dbReference>
<dbReference type="InterPro" id="IPR010982">
    <property type="entry name" value="Lambda_DNA-bd_dom_sf"/>
</dbReference>
<organism evidence="3 4">
    <name type="scientific">Ralstonia phage RSY1</name>
    <dbReference type="NCBI Taxonomy" id="1530085"/>
    <lineage>
        <taxon>Viruses</taxon>
        <taxon>Duplodnaviria</taxon>
        <taxon>Heunggongvirae</taxon>
        <taxon>Uroviricota</taxon>
        <taxon>Caudoviricetes</taxon>
        <taxon>Peduoviridae</taxon>
        <taxon>Arsyunavirus</taxon>
        <taxon>Arsyunavirus RSY1</taxon>
    </lineage>
</organism>
<feature type="domain" description="HTH cro/C1-type" evidence="2">
    <location>
        <begin position="124"/>
        <end position="166"/>
    </location>
</feature>
<dbReference type="Proteomes" id="UP000028670">
    <property type="component" value="Segment"/>
</dbReference>